<name>A0A0G2ESN4_PHACM</name>
<protein>
    <submittedName>
        <fullName evidence="2">Uncharacterized protein</fullName>
    </submittedName>
</protein>
<dbReference type="OrthoDB" id="3902208at2759"/>
<comment type="caution">
    <text evidence="2">The sequence shown here is derived from an EMBL/GenBank/DDBJ whole genome shotgun (WGS) entry which is preliminary data.</text>
</comment>
<organism evidence="2 3">
    <name type="scientific">Phaeomoniella chlamydospora</name>
    <name type="common">Phaeoacremonium chlamydosporum</name>
    <dbReference type="NCBI Taxonomy" id="158046"/>
    <lineage>
        <taxon>Eukaryota</taxon>
        <taxon>Fungi</taxon>
        <taxon>Dikarya</taxon>
        <taxon>Ascomycota</taxon>
        <taxon>Pezizomycotina</taxon>
        <taxon>Eurotiomycetes</taxon>
        <taxon>Chaetothyriomycetidae</taxon>
        <taxon>Phaeomoniellales</taxon>
        <taxon>Phaeomoniellaceae</taxon>
        <taxon>Phaeomoniella</taxon>
    </lineage>
</organism>
<dbReference type="Proteomes" id="UP000053317">
    <property type="component" value="Unassembled WGS sequence"/>
</dbReference>
<evidence type="ECO:0000313" key="2">
    <source>
        <dbReference type="EMBL" id="KKY25181.1"/>
    </source>
</evidence>
<reference evidence="2 3" key="1">
    <citation type="submission" date="2015-05" db="EMBL/GenBank/DDBJ databases">
        <title>Distinctive expansion of gene families associated with plant cell wall degradation and secondary metabolism in the genomes of grapevine trunk pathogens.</title>
        <authorList>
            <person name="Lawrence D.P."/>
            <person name="Travadon R."/>
            <person name="Rolshausen P.E."/>
            <person name="Baumgartner K."/>
        </authorList>
    </citation>
    <scope>NUCLEOTIDE SEQUENCE [LARGE SCALE GENOMIC DNA]</scope>
    <source>
        <strain evidence="2">UCRPC4</strain>
    </source>
</reference>
<reference evidence="2 3" key="2">
    <citation type="submission" date="2015-05" db="EMBL/GenBank/DDBJ databases">
        <authorList>
            <person name="Morales-Cruz A."/>
            <person name="Amrine K.C."/>
            <person name="Cantu D."/>
        </authorList>
    </citation>
    <scope>NUCLEOTIDE SEQUENCE [LARGE SCALE GENOMIC DNA]</scope>
    <source>
        <strain evidence="2">UCRPC4</strain>
    </source>
</reference>
<evidence type="ECO:0000313" key="3">
    <source>
        <dbReference type="Proteomes" id="UP000053317"/>
    </source>
</evidence>
<sequence>MNTDNQDQKGLLSKGLDPVGQGAEKVLSPVGNTLAGTLKPVTDTIGGGLEPVVDTLMKPAKKGEQAGKVSKEQNKPYEHYGGKDQTKDNPLGL</sequence>
<dbReference type="AlphaFoldDB" id="A0A0G2ESN4"/>
<gene>
    <name evidence="2" type="ORF">UCRPC4_g01987</name>
</gene>
<keyword evidence="3" id="KW-1185">Reference proteome</keyword>
<accession>A0A0G2ESN4</accession>
<proteinExistence type="predicted"/>
<dbReference type="EMBL" id="LCWF01000047">
    <property type="protein sequence ID" value="KKY25181.1"/>
    <property type="molecule type" value="Genomic_DNA"/>
</dbReference>
<feature type="region of interest" description="Disordered" evidence="1">
    <location>
        <begin position="1"/>
        <end position="24"/>
    </location>
</feature>
<evidence type="ECO:0000256" key="1">
    <source>
        <dbReference type="SAM" id="MobiDB-lite"/>
    </source>
</evidence>
<feature type="compositionally biased region" description="Basic and acidic residues" evidence="1">
    <location>
        <begin position="61"/>
        <end position="87"/>
    </location>
</feature>
<feature type="region of interest" description="Disordered" evidence="1">
    <location>
        <begin position="58"/>
        <end position="93"/>
    </location>
</feature>